<evidence type="ECO:0000256" key="6">
    <source>
        <dbReference type="ARBA" id="ARBA00022989"/>
    </source>
</evidence>
<keyword evidence="4 8" id="KW-1003">Cell membrane</keyword>
<evidence type="ECO:0000256" key="2">
    <source>
        <dbReference type="ARBA" id="ARBA00010100"/>
    </source>
</evidence>
<feature type="transmembrane region" description="Helical" evidence="8">
    <location>
        <begin position="150"/>
        <end position="170"/>
    </location>
</feature>
<reference evidence="10" key="1">
    <citation type="submission" date="2017-07" db="EMBL/GenBank/DDBJ databases">
        <title>Draft genome sequence of Effusibacillus lacus strain skLN1.</title>
        <authorList>
            <person name="Watanabe M."/>
            <person name="Kojima H."/>
            <person name="Fukui M."/>
        </authorList>
    </citation>
    <scope>NUCLEOTIDE SEQUENCE [LARGE SCALE GENOMIC DNA]</scope>
    <source>
        <strain evidence="10">skLN1</strain>
    </source>
</reference>
<evidence type="ECO:0000256" key="3">
    <source>
        <dbReference type="ARBA" id="ARBA00022448"/>
    </source>
</evidence>
<keyword evidence="10" id="KW-1185">Reference proteome</keyword>
<evidence type="ECO:0000256" key="5">
    <source>
        <dbReference type="ARBA" id="ARBA00022692"/>
    </source>
</evidence>
<comment type="function">
    <text evidence="8">Uptake of L-lactate across the membrane. Can also transport D-lactate and glycolate.</text>
</comment>
<dbReference type="AlphaFoldDB" id="A0A292YJW5"/>
<feature type="transmembrane region" description="Helical" evidence="8">
    <location>
        <begin position="61"/>
        <end position="78"/>
    </location>
</feature>
<dbReference type="InterPro" id="IPR003804">
    <property type="entry name" value="Lactate_perm"/>
</dbReference>
<comment type="subcellular location">
    <subcellularLocation>
        <location evidence="1 8">Cell membrane</location>
        <topology evidence="1 8">Multi-pass membrane protein</topology>
    </subcellularLocation>
</comment>
<dbReference type="EMBL" id="BDUF01000015">
    <property type="protein sequence ID" value="GAX89201.1"/>
    <property type="molecule type" value="Genomic_DNA"/>
</dbReference>
<dbReference type="RefSeq" id="WP_165912738.1">
    <property type="nucleotide sequence ID" value="NZ_BDUF01000015.1"/>
</dbReference>
<evidence type="ECO:0000256" key="1">
    <source>
        <dbReference type="ARBA" id="ARBA00004651"/>
    </source>
</evidence>
<protein>
    <recommendedName>
        <fullName evidence="8">L-lactate permease</fullName>
    </recommendedName>
</protein>
<sequence length="489" mass="51743">MLLVAAVSPLILVVVLLLLFRRSAVEASFAGLLWAVATGVSMFGLSWSATGESLLDGLDPALRVVYVLSTGLWLYQLLRRTGALERMAGTVERISPDPLRRVLFVVIVIAPFLEAVSGFGAGIVLAGPLIMALGYKGMQAGMLSLLTQNLVPWGAMAVGTTLGAEIAGVHPRQIGILSTLFAVPIFIYWSYAVAVTAAGWRQAVKQSWDVLLAAGLMLAGLSIANRFLTVEAACVFAGLAAAGGLGLIWRKGREKRLQPSFLSGESPVSLMKALVPYLVFLAMIAGTRLLNMIPLIADWFKNHPYLYSPGTAMLVACISVVPLFRMDGQEVRNSLRDTWKQVRPAALSTIGFVLMGMLLKDAGMIEIITGSMSIDGAVYLLAAPLIGGLGGWMTGSNAAANAMWMHFQAGMARSLGMPTDVMASVQNTAAANLTMASPSRVALGAAVAGIIGREGELLQKVLPLSLGVLGLVVVCSILFLAFGELWQNL</sequence>
<feature type="transmembrane region" description="Helical" evidence="8">
    <location>
        <begin position="230"/>
        <end position="249"/>
    </location>
</feature>
<keyword evidence="6 8" id="KW-1133">Transmembrane helix</keyword>
<name>A0A292YJW5_9BACL</name>
<dbReference type="Proteomes" id="UP000217785">
    <property type="component" value="Unassembled WGS sequence"/>
</dbReference>
<dbReference type="PANTHER" id="PTHR30003">
    <property type="entry name" value="L-LACTATE PERMEASE"/>
    <property type="match status" value="1"/>
</dbReference>
<feature type="transmembrane region" description="Helical" evidence="8">
    <location>
        <begin position="305"/>
        <end position="324"/>
    </location>
</feature>
<dbReference type="Pfam" id="PF02652">
    <property type="entry name" value="Lactate_perm"/>
    <property type="match status" value="2"/>
</dbReference>
<feature type="transmembrane region" description="Helical" evidence="8">
    <location>
        <begin position="119"/>
        <end position="138"/>
    </location>
</feature>
<dbReference type="PANTHER" id="PTHR30003:SF0">
    <property type="entry name" value="GLYCOLATE PERMEASE GLCA-RELATED"/>
    <property type="match status" value="1"/>
</dbReference>
<keyword evidence="3 8" id="KW-0813">Transport</keyword>
<evidence type="ECO:0000313" key="9">
    <source>
        <dbReference type="EMBL" id="GAX89201.1"/>
    </source>
</evidence>
<comment type="caution">
    <text evidence="8">Lacks conserved residue(s) required for the propagation of feature annotation.</text>
</comment>
<proteinExistence type="inferred from homology"/>
<organism evidence="9 10">
    <name type="scientific">Effusibacillus lacus</name>
    <dbReference type="NCBI Taxonomy" id="1348429"/>
    <lineage>
        <taxon>Bacteria</taxon>
        <taxon>Bacillati</taxon>
        <taxon>Bacillota</taxon>
        <taxon>Bacilli</taxon>
        <taxon>Bacillales</taxon>
        <taxon>Alicyclobacillaceae</taxon>
        <taxon>Effusibacillus</taxon>
    </lineage>
</organism>
<dbReference type="GO" id="GO:0005886">
    <property type="term" value="C:plasma membrane"/>
    <property type="evidence" value="ECO:0007669"/>
    <property type="project" value="UniProtKB-SubCell"/>
</dbReference>
<accession>A0A292YJW5</accession>
<gene>
    <name evidence="9" type="ORF">EFBL_0819</name>
</gene>
<keyword evidence="5 8" id="KW-0812">Transmembrane</keyword>
<dbReference type="GO" id="GO:0015295">
    <property type="term" value="F:solute:proton symporter activity"/>
    <property type="evidence" value="ECO:0007669"/>
    <property type="project" value="TreeGrafter"/>
</dbReference>
<evidence type="ECO:0000256" key="8">
    <source>
        <dbReference type="RuleBase" id="RU365092"/>
    </source>
</evidence>
<feature type="transmembrane region" description="Helical" evidence="8">
    <location>
        <begin position="176"/>
        <end position="200"/>
    </location>
</feature>
<comment type="caution">
    <text evidence="9">The sequence shown here is derived from an EMBL/GenBank/DDBJ whole genome shotgun (WGS) entry which is preliminary data.</text>
</comment>
<feature type="transmembrane region" description="Helical" evidence="8">
    <location>
        <begin position="377"/>
        <end position="395"/>
    </location>
</feature>
<evidence type="ECO:0000256" key="4">
    <source>
        <dbReference type="ARBA" id="ARBA00022475"/>
    </source>
</evidence>
<feature type="transmembrane region" description="Helical" evidence="8">
    <location>
        <begin position="461"/>
        <end position="482"/>
    </location>
</feature>
<feature type="transmembrane region" description="Helical" evidence="8">
    <location>
        <begin position="270"/>
        <end position="293"/>
    </location>
</feature>
<evidence type="ECO:0000313" key="10">
    <source>
        <dbReference type="Proteomes" id="UP000217785"/>
    </source>
</evidence>
<comment type="similarity">
    <text evidence="2 8">Belongs to the lactate permease family.</text>
</comment>
<keyword evidence="7 8" id="KW-0472">Membrane</keyword>
<evidence type="ECO:0000256" key="7">
    <source>
        <dbReference type="ARBA" id="ARBA00023136"/>
    </source>
</evidence>
<feature type="transmembrane region" description="Helical" evidence="8">
    <location>
        <begin position="345"/>
        <end position="365"/>
    </location>
</feature>
<dbReference type="GO" id="GO:0015129">
    <property type="term" value="F:lactate transmembrane transporter activity"/>
    <property type="evidence" value="ECO:0007669"/>
    <property type="project" value="UniProtKB-UniRule"/>
</dbReference>